<dbReference type="GO" id="GO:0005768">
    <property type="term" value="C:endosome"/>
    <property type="evidence" value="ECO:0007669"/>
    <property type="project" value="TreeGrafter"/>
</dbReference>
<evidence type="ECO:0000256" key="2">
    <source>
        <dbReference type="ARBA" id="ARBA00022771"/>
    </source>
</evidence>
<keyword evidence="2" id="KW-0863">Zinc-finger</keyword>
<dbReference type="GO" id="GO:0007032">
    <property type="term" value="P:endosome organization"/>
    <property type="evidence" value="ECO:0007669"/>
    <property type="project" value="TreeGrafter"/>
</dbReference>
<dbReference type="GO" id="GO:0006904">
    <property type="term" value="P:vesicle docking involved in exocytosis"/>
    <property type="evidence" value="ECO:0007669"/>
    <property type="project" value="TreeGrafter"/>
</dbReference>
<evidence type="ECO:0000313" key="5">
    <source>
        <dbReference type="EMBL" id="KIY93622.1"/>
    </source>
</evidence>
<gene>
    <name evidence="5" type="ORF">MNEG_14340</name>
</gene>
<dbReference type="KEGG" id="mng:MNEG_14340"/>
<accession>A0A0D2J0Q8</accession>
<dbReference type="Proteomes" id="UP000054498">
    <property type="component" value="Unassembled WGS sequence"/>
</dbReference>
<evidence type="ECO:0000256" key="1">
    <source>
        <dbReference type="ARBA" id="ARBA00022723"/>
    </source>
</evidence>
<dbReference type="GO" id="GO:0030674">
    <property type="term" value="F:protein-macromolecule adaptor activity"/>
    <property type="evidence" value="ECO:0007669"/>
    <property type="project" value="TreeGrafter"/>
</dbReference>
<dbReference type="STRING" id="145388.A0A0D2J0Q8"/>
<dbReference type="GO" id="GO:0007033">
    <property type="term" value="P:vacuole organization"/>
    <property type="evidence" value="ECO:0007669"/>
    <property type="project" value="TreeGrafter"/>
</dbReference>
<feature type="region of interest" description="Disordered" evidence="4">
    <location>
        <begin position="1"/>
        <end position="31"/>
    </location>
</feature>
<evidence type="ECO:0000256" key="3">
    <source>
        <dbReference type="ARBA" id="ARBA00022833"/>
    </source>
</evidence>
<proteinExistence type="predicted"/>
<dbReference type="PANTHER" id="PTHR23323">
    <property type="entry name" value="VACUOLAR PROTEIN SORTING-ASSOCIATED PROTEIN"/>
    <property type="match status" value="1"/>
</dbReference>
<name>A0A0D2J0Q8_9CHLO</name>
<keyword evidence="6" id="KW-1185">Reference proteome</keyword>
<dbReference type="GO" id="GO:0008270">
    <property type="term" value="F:zinc ion binding"/>
    <property type="evidence" value="ECO:0007669"/>
    <property type="project" value="UniProtKB-KW"/>
</dbReference>
<dbReference type="AlphaFoldDB" id="A0A0D2J0Q8"/>
<dbReference type="GO" id="GO:0048284">
    <property type="term" value="P:organelle fusion"/>
    <property type="evidence" value="ECO:0007669"/>
    <property type="project" value="TreeGrafter"/>
</dbReference>
<keyword evidence="3" id="KW-0862">Zinc</keyword>
<evidence type="ECO:0000256" key="4">
    <source>
        <dbReference type="SAM" id="MobiDB-lite"/>
    </source>
</evidence>
<dbReference type="EMBL" id="KK104633">
    <property type="protein sequence ID" value="KIY93622.1"/>
    <property type="molecule type" value="Genomic_DNA"/>
</dbReference>
<dbReference type="GeneID" id="25731893"/>
<dbReference type="PANTHER" id="PTHR23323:SF26">
    <property type="entry name" value="VACUOLAR PROTEIN SORTING-ASSOCIATED PROTEIN 18 HOMOLOG"/>
    <property type="match status" value="1"/>
</dbReference>
<evidence type="ECO:0000313" key="6">
    <source>
        <dbReference type="Proteomes" id="UP000054498"/>
    </source>
</evidence>
<reference evidence="5 6" key="1">
    <citation type="journal article" date="2013" name="BMC Genomics">
        <title>Reconstruction of the lipid metabolism for the microalga Monoraphidium neglectum from its genome sequence reveals characteristics suitable for biofuel production.</title>
        <authorList>
            <person name="Bogen C."/>
            <person name="Al-Dilaimi A."/>
            <person name="Albersmeier A."/>
            <person name="Wichmann J."/>
            <person name="Grundmann M."/>
            <person name="Rupp O."/>
            <person name="Lauersen K.J."/>
            <person name="Blifernez-Klassen O."/>
            <person name="Kalinowski J."/>
            <person name="Goesmann A."/>
            <person name="Mussgnug J.H."/>
            <person name="Kruse O."/>
        </authorList>
    </citation>
    <scope>NUCLEOTIDE SEQUENCE [LARGE SCALE GENOMIC DNA]</scope>
    <source>
        <strain evidence="5 6">SAG 48.87</strain>
    </source>
</reference>
<protein>
    <submittedName>
        <fullName evidence="5">Pep3/Vps18/deep orange family protein</fullName>
    </submittedName>
</protein>
<dbReference type="RefSeq" id="XP_013892642.1">
    <property type="nucleotide sequence ID" value="XM_014037188.1"/>
</dbReference>
<feature type="non-terminal residue" evidence="5">
    <location>
        <position position="192"/>
    </location>
</feature>
<dbReference type="GO" id="GO:0030897">
    <property type="term" value="C:HOPS complex"/>
    <property type="evidence" value="ECO:0007669"/>
    <property type="project" value="TreeGrafter"/>
</dbReference>
<dbReference type="OrthoDB" id="1845386at2759"/>
<sequence length="192" mass="19804">MRQLPLGQLPLGRAPAASGGADGGGTSPEDEPACMAVTEYHYILLHPDRLMAVSGKVVAEVALGPSGASGVIGAPLTLLQDGGGGGGAGPYLVTSDALLEVGLLNEGRGMWRTYLEYEDYDSALKLAAGPAQRDTVYLAMARDSFARGDYKAAASQWARVVGGRPSFEDVALQLVEAGDPGALALFLSTKLQ</sequence>
<organism evidence="5 6">
    <name type="scientific">Monoraphidium neglectum</name>
    <dbReference type="NCBI Taxonomy" id="145388"/>
    <lineage>
        <taxon>Eukaryota</taxon>
        <taxon>Viridiplantae</taxon>
        <taxon>Chlorophyta</taxon>
        <taxon>core chlorophytes</taxon>
        <taxon>Chlorophyceae</taxon>
        <taxon>CS clade</taxon>
        <taxon>Sphaeropleales</taxon>
        <taxon>Selenastraceae</taxon>
        <taxon>Monoraphidium</taxon>
    </lineage>
</organism>
<keyword evidence="1" id="KW-0479">Metal-binding</keyword>